<feature type="region of interest" description="Disordered" evidence="1">
    <location>
        <begin position="66"/>
        <end position="89"/>
    </location>
</feature>
<comment type="caution">
    <text evidence="2">The sequence shown here is derived from an EMBL/GenBank/DDBJ whole genome shotgun (WGS) entry which is preliminary data.</text>
</comment>
<evidence type="ECO:0000256" key="1">
    <source>
        <dbReference type="SAM" id="MobiDB-lite"/>
    </source>
</evidence>
<dbReference type="Proteomes" id="UP001642540">
    <property type="component" value="Unassembled WGS sequence"/>
</dbReference>
<protein>
    <submittedName>
        <fullName evidence="2">Uncharacterized protein</fullName>
    </submittedName>
</protein>
<organism evidence="2 3">
    <name type="scientific">Orchesella dallaii</name>
    <dbReference type="NCBI Taxonomy" id="48710"/>
    <lineage>
        <taxon>Eukaryota</taxon>
        <taxon>Metazoa</taxon>
        <taxon>Ecdysozoa</taxon>
        <taxon>Arthropoda</taxon>
        <taxon>Hexapoda</taxon>
        <taxon>Collembola</taxon>
        <taxon>Entomobryomorpha</taxon>
        <taxon>Entomobryoidea</taxon>
        <taxon>Orchesellidae</taxon>
        <taxon>Orchesellinae</taxon>
        <taxon>Orchesella</taxon>
    </lineage>
</organism>
<sequence length="251" mass="29324">MLMDYRFRPHNYINPNWETERRKQSDKDKKFKYTYSDEGLICSVRDYEQSDEEMLPSRYIWKTASEAQPNASDNSRVSSRALSPSPPDEIVQEVNTGEDVAFLPYRKVKFCVPVSKQKPKSSTSTYKMVEFHLPVTVTKPTRNKNINERLEDYRIKKDEMVKEQRKEVLARMMEDRARDAVVEVVLLKGAARFREGPFWESVVPGAFRWKGMKGVKVEGVDPRIELVSRPYIPVDMAVWDMLYQNAPLMTP</sequence>
<proteinExistence type="predicted"/>
<gene>
    <name evidence="2" type="ORF">ODALV1_LOCUS20679</name>
</gene>
<evidence type="ECO:0000313" key="2">
    <source>
        <dbReference type="EMBL" id="CAL8124592.1"/>
    </source>
</evidence>
<evidence type="ECO:0000313" key="3">
    <source>
        <dbReference type="Proteomes" id="UP001642540"/>
    </source>
</evidence>
<feature type="compositionally biased region" description="Polar residues" evidence="1">
    <location>
        <begin position="66"/>
        <end position="82"/>
    </location>
</feature>
<reference evidence="2 3" key="1">
    <citation type="submission" date="2024-08" db="EMBL/GenBank/DDBJ databases">
        <authorList>
            <person name="Cucini C."/>
            <person name="Frati F."/>
        </authorList>
    </citation>
    <scope>NUCLEOTIDE SEQUENCE [LARGE SCALE GENOMIC DNA]</scope>
</reference>
<keyword evidence="3" id="KW-1185">Reference proteome</keyword>
<accession>A0ABP1RAW1</accession>
<dbReference type="EMBL" id="CAXLJM020000068">
    <property type="protein sequence ID" value="CAL8124592.1"/>
    <property type="molecule type" value="Genomic_DNA"/>
</dbReference>
<name>A0ABP1RAW1_9HEXA</name>